<reference evidence="1" key="1">
    <citation type="journal article" date="2019" name="bioRxiv">
        <title>The Genome of the Zebra Mussel, Dreissena polymorpha: A Resource for Invasive Species Research.</title>
        <authorList>
            <person name="McCartney M.A."/>
            <person name="Auch B."/>
            <person name="Kono T."/>
            <person name="Mallez S."/>
            <person name="Zhang Y."/>
            <person name="Obille A."/>
            <person name="Becker A."/>
            <person name="Abrahante J.E."/>
            <person name="Garbe J."/>
            <person name="Badalamenti J.P."/>
            <person name="Herman A."/>
            <person name="Mangelson H."/>
            <person name="Liachko I."/>
            <person name="Sullivan S."/>
            <person name="Sone E.D."/>
            <person name="Koren S."/>
            <person name="Silverstein K.A.T."/>
            <person name="Beckman K.B."/>
            <person name="Gohl D.M."/>
        </authorList>
    </citation>
    <scope>NUCLEOTIDE SEQUENCE</scope>
    <source>
        <strain evidence="1">Duluth1</strain>
        <tissue evidence="1">Whole animal</tissue>
    </source>
</reference>
<name>A0A9D3Y155_DREPO</name>
<reference evidence="1" key="2">
    <citation type="submission" date="2020-11" db="EMBL/GenBank/DDBJ databases">
        <authorList>
            <person name="McCartney M.A."/>
            <person name="Auch B."/>
            <person name="Kono T."/>
            <person name="Mallez S."/>
            <person name="Becker A."/>
            <person name="Gohl D.M."/>
            <person name="Silverstein K.A.T."/>
            <person name="Koren S."/>
            <person name="Bechman K.B."/>
            <person name="Herman A."/>
            <person name="Abrahante J.E."/>
            <person name="Garbe J."/>
        </authorList>
    </citation>
    <scope>NUCLEOTIDE SEQUENCE</scope>
    <source>
        <strain evidence="1">Duluth1</strain>
        <tissue evidence="1">Whole animal</tissue>
    </source>
</reference>
<evidence type="ECO:0000313" key="2">
    <source>
        <dbReference type="Proteomes" id="UP000828390"/>
    </source>
</evidence>
<proteinExistence type="predicted"/>
<organism evidence="1 2">
    <name type="scientific">Dreissena polymorpha</name>
    <name type="common">Zebra mussel</name>
    <name type="synonym">Mytilus polymorpha</name>
    <dbReference type="NCBI Taxonomy" id="45954"/>
    <lineage>
        <taxon>Eukaryota</taxon>
        <taxon>Metazoa</taxon>
        <taxon>Spiralia</taxon>
        <taxon>Lophotrochozoa</taxon>
        <taxon>Mollusca</taxon>
        <taxon>Bivalvia</taxon>
        <taxon>Autobranchia</taxon>
        <taxon>Heteroconchia</taxon>
        <taxon>Euheterodonta</taxon>
        <taxon>Imparidentia</taxon>
        <taxon>Neoheterodontei</taxon>
        <taxon>Myida</taxon>
        <taxon>Dreissenoidea</taxon>
        <taxon>Dreissenidae</taxon>
        <taxon>Dreissena</taxon>
    </lineage>
</organism>
<evidence type="ECO:0008006" key="3">
    <source>
        <dbReference type="Google" id="ProtNLM"/>
    </source>
</evidence>
<gene>
    <name evidence="1" type="ORF">DPMN_194131</name>
</gene>
<comment type="caution">
    <text evidence="1">The sequence shown here is derived from an EMBL/GenBank/DDBJ whole genome shotgun (WGS) entry which is preliminary data.</text>
</comment>
<dbReference type="Proteomes" id="UP000828390">
    <property type="component" value="Unassembled WGS sequence"/>
</dbReference>
<evidence type="ECO:0000313" key="1">
    <source>
        <dbReference type="EMBL" id="KAH3691732.1"/>
    </source>
</evidence>
<dbReference type="AlphaFoldDB" id="A0A9D3Y155"/>
<sequence>MPANINDCSQRFDFFSAGEIRAKSVINFEKVNKLSYEVVIYAYGGFGNSTTETLTLLISDVNEKPEFTTTTWTITKNDEGGPGEQISCPDFKNDI</sequence>
<keyword evidence="2" id="KW-1185">Reference proteome</keyword>
<accession>A0A9D3Y155</accession>
<protein>
    <recommendedName>
        <fullName evidence="3">Cadherin domain-containing protein</fullName>
    </recommendedName>
</protein>
<dbReference type="EMBL" id="JAIWYP010000031">
    <property type="protein sequence ID" value="KAH3691732.1"/>
    <property type="molecule type" value="Genomic_DNA"/>
</dbReference>